<dbReference type="PANTHER" id="PTHR41247">
    <property type="entry name" value="HTH-TYPE TRANSCRIPTIONAL REPRESSOR YCNK"/>
    <property type="match status" value="1"/>
</dbReference>
<dbReference type="OrthoDB" id="162738at2157"/>
<dbReference type="InterPro" id="IPR006311">
    <property type="entry name" value="TAT_signal"/>
</dbReference>
<name>A0A1I2N624_9EURY</name>
<accession>A0A1I2N624</accession>
<proteinExistence type="predicted"/>
<dbReference type="PROSITE" id="PS51318">
    <property type="entry name" value="TAT"/>
    <property type="match status" value="1"/>
</dbReference>
<dbReference type="PROSITE" id="PS51257">
    <property type="entry name" value="PROKAR_LIPOPROTEIN"/>
    <property type="match status" value="1"/>
</dbReference>
<gene>
    <name evidence="1" type="ORF">SAMN04488063_0969</name>
</gene>
<dbReference type="RefSeq" id="WP_092889155.1">
    <property type="nucleotide sequence ID" value="NZ_FOOQ01000001.1"/>
</dbReference>
<evidence type="ECO:0000313" key="2">
    <source>
        <dbReference type="Proteomes" id="UP000198876"/>
    </source>
</evidence>
<reference evidence="2" key="1">
    <citation type="submission" date="2016-10" db="EMBL/GenBank/DDBJ databases">
        <authorList>
            <person name="Varghese N."/>
            <person name="Submissions S."/>
        </authorList>
    </citation>
    <scope>NUCLEOTIDE SEQUENCE [LARGE SCALE GENOMIC DNA]</scope>
    <source>
        <strain evidence="2">CGMCC 1.7739</strain>
    </source>
</reference>
<dbReference type="Pfam" id="PF05573">
    <property type="entry name" value="NosL"/>
    <property type="match status" value="1"/>
</dbReference>
<dbReference type="PANTHER" id="PTHR41247:SF1">
    <property type="entry name" value="HTH-TYPE TRANSCRIPTIONAL REPRESSOR YCNK"/>
    <property type="match status" value="1"/>
</dbReference>
<protein>
    <submittedName>
        <fullName evidence="1">Nitrous oxide reductase accessory protein NosL</fullName>
    </submittedName>
</protein>
<evidence type="ECO:0000313" key="1">
    <source>
        <dbReference type="EMBL" id="SFF96966.1"/>
    </source>
</evidence>
<keyword evidence="2" id="KW-1185">Reference proteome</keyword>
<dbReference type="Proteomes" id="UP000198876">
    <property type="component" value="Unassembled WGS sequence"/>
</dbReference>
<dbReference type="Gene3D" id="3.30.70.2050">
    <property type="match status" value="1"/>
</dbReference>
<dbReference type="AlphaFoldDB" id="A0A1I2N624"/>
<dbReference type="EMBL" id="FOOQ01000001">
    <property type="protein sequence ID" value="SFF96966.1"/>
    <property type="molecule type" value="Genomic_DNA"/>
</dbReference>
<dbReference type="STRING" id="553467.SAMN04488063_0969"/>
<dbReference type="InterPro" id="IPR008719">
    <property type="entry name" value="N2O_reductase_NosL"/>
</dbReference>
<sequence>MDSSFRESSRVGCRRRRFLAAGVTFATAALGGCLGSGGDSESSAPAAVTVPEGATCDVCGMNIRQNPGPNAEIFYGDHSPEGHDNPARFCSTWEAYQYDFDRESDGWEDVAFFVTDYSAVEYEVTEDGGDQVLSSHPDAEAFVAASEVTYVVGSDAVGSMGRDLVAFSEAGDAESFQSEYGGDLATHDEVTPEVIGTL</sequence>
<organism evidence="1 2">
    <name type="scientific">Halopelagius inordinatus</name>
    <dbReference type="NCBI Taxonomy" id="553467"/>
    <lineage>
        <taxon>Archaea</taxon>
        <taxon>Methanobacteriati</taxon>
        <taxon>Methanobacteriota</taxon>
        <taxon>Stenosarchaea group</taxon>
        <taxon>Halobacteria</taxon>
        <taxon>Halobacteriales</taxon>
        <taxon>Haloferacaceae</taxon>
    </lineage>
</organism>
<dbReference type="SUPFAM" id="SSF160387">
    <property type="entry name" value="NosL/MerB-like"/>
    <property type="match status" value="1"/>
</dbReference>